<dbReference type="EMBL" id="QFYR01000002">
    <property type="protein sequence ID" value="RAK52505.1"/>
    <property type="molecule type" value="Genomic_DNA"/>
</dbReference>
<gene>
    <name evidence="2" type="ORF">DJ018_09835</name>
</gene>
<dbReference type="SUPFAM" id="SSF48498">
    <property type="entry name" value="Tetracyclin repressor-like, C-terminal domain"/>
    <property type="match status" value="1"/>
</dbReference>
<dbReference type="InterPro" id="IPR009057">
    <property type="entry name" value="Homeodomain-like_sf"/>
</dbReference>
<evidence type="ECO:0000313" key="2">
    <source>
        <dbReference type="EMBL" id="RAK52505.1"/>
    </source>
</evidence>
<keyword evidence="1" id="KW-0238">DNA-binding</keyword>
<keyword evidence="3" id="KW-1185">Reference proteome</keyword>
<proteinExistence type="predicted"/>
<dbReference type="OrthoDB" id="5512127at2"/>
<dbReference type="Gene3D" id="1.10.357.10">
    <property type="entry name" value="Tetracycline Repressor, domain 2"/>
    <property type="match status" value="1"/>
</dbReference>
<dbReference type="GO" id="GO:0000976">
    <property type="term" value="F:transcription cis-regulatory region binding"/>
    <property type="evidence" value="ECO:0007669"/>
    <property type="project" value="TreeGrafter"/>
</dbReference>
<name>A0A328AD38_9CAUL</name>
<dbReference type="SUPFAM" id="SSF46689">
    <property type="entry name" value="Homeodomain-like"/>
    <property type="match status" value="1"/>
</dbReference>
<dbReference type="PANTHER" id="PTHR30055">
    <property type="entry name" value="HTH-TYPE TRANSCRIPTIONAL REGULATOR RUTR"/>
    <property type="match status" value="1"/>
</dbReference>
<dbReference type="Proteomes" id="UP000249725">
    <property type="component" value="Unassembled WGS sequence"/>
</dbReference>
<protein>
    <submittedName>
        <fullName evidence="2">TetR/AcrR family transcriptional regulator</fullName>
    </submittedName>
</protein>
<evidence type="ECO:0000313" key="3">
    <source>
        <dbReference type="Proteomes" id="UP000249725"/>
    </source>
</evidence>
<organism evidence="2 3">
    <name type="scientific">Phenylobacterium deserti</name>
    <dbReference type="NCBI Taxonomy" id="1914756"/>
    <lineage>
        <taxon>Bacteria</taxon>
        <taxon>Pseudomonadati</taxon>
        <taxon>Pseudomonadota</taxon>
        <taxon>Alphaproteobacteria</taxon>
        <taxon>Caulobacterales</taxon>
        <taxon>Caulobacteraceae</taxon>
        <taxon>Phenylobacterium</taxon>
    </lineage>
</organism>
<dbReference type="InterPro" id="IPR036271">
    <property type="entry name" value="Tet_transcr_reg_TetR-rel_C_sf"/>
</dbReference>
<accession>A0A328AD38</accession>
<comment type="caution">
    <text evidence="2">The sequence shown here is derived from an EMBL/GenBank/DDBJ whole genome shotgun (WGS) entry which is preliminary data.</text>
</comment>
<dbReference type="PANTHER" id="PTHR30055:SF226">
    <property type="entry name" value="HTH-TYPE TRANSCRIPTIONAL REGULATOR PKSA"/>
    <property type="match status" value="1"/>
</dbReference>
<evidence type="ECO:0000256" key="1">
    <source>
        <dbReference type="ARBA" id="ARBA00023125"/>
    </source>
</evidence>
<reference evidence="3" key="1">
    <citation type="submission" date="2018-05" db="EMBL/GenBank/DDBJ databases">
        <authorList>
            <person name="Li X."/>
        </authorList>
    </citation>
    <scope>NUCLEOTIDE SEQUENCE [LARGE SCALE GENOMIC DNA]</scope>
    <source>
        <strain evidence="3">YIM 73061</strain>
    </source>
</reference>
<sequence length="188" mass="20501">MTTRIMRREIARPSLRQLADAAGVTVPTLRHYFGGRAEVVSAILEAYRAAGEARLRALAETTAPFEESIRTYVTSLLIAVQAPREVKLGDVFAVSIAEGLLDEQIGPASLKYIVDPSIEALKIRLDRHVERGEMIATDTRAAALMLLSPLLIGVLHQHHMGGAQCAPVDLDRTATEICDAFLRAYKAP</sequence>
<dbReference type="AlphaFoldDB" id="A0A328AD38"/>
<dbReference type="InterPro" id="IPR050109">
    <property type="entry name" value="HTH-type_TetR-like_transc_reg"/>
</dbReference>
<dbReference type="GO" id="GO:0003700">
    <property type="term" value="F:DNA-binding transcription factor activity"/>
    <property type="evidence" value="ECO:0007669"/>
    <property type="project" value="TreeGrafter"/>
</dbReference>